<evidence type="ECO:0000256" key="7">
    <source>
        <dbReference type="ARBA" id="ARBA00023235"/>
    </source>
</evidence>
<protein>
    <submittedName>
        <fullName evidence="10">Lycopene cyclase</fullName>
    </submittedName>
</protein>
<evidence type="ECO:0000313" key="11">
    <source>
        <dbReference type="Proteomes" id="UP000093053"/>
    </source>
</evidence>
<keyword evidence="7" id="KW-0413">Isomerase</keyword>
<evidence type="ECO:0000256" key="6">
    <source>
        <dbReference type="ARBA" id="ARBA00023136"/>
    </source>
</evidence>
<gene>
    <name evidence="10" type="ORF">BBK82_33180</name>
</gene>
<name>A0A1B2HR24_9PSEU</name>
<evidence type="ECO:0000256" key="5">
    <source>
        <dbReference type="ARBA" id="ARBA00022989"/>
    </source>
</evidence>
<evidence type="ECO:0000256" key="8">
    <source>
        <dbReference type="SAM" id="Phobius"/>
    </source>
</evidence>
<dbReference type="KEGG" id="led:BBK82_33180"/>
<dbReference type="EMBL" id="CP016793">
    <property type="protein sequence ID" value="ANZ40167.1"/>
    <property type="molecule type" value="Genomic_DNA"/>
</dbReference>
<evidence type="ECO:0000256" key="3">
    <source>
        <dbReference type="ARBA" id="ARBA00022692"/>
    </source>
</evidence>
<dbReference type="Proteomes" id="UP000093053">
    <property type="component" value="Chromosome"/>
</dbReference>
<dbReference type="NCBIfam" id="TIGR03462">
    <property type="entry name" value="CarR_dom_SF"/>
    <property type="match status" value="1"/>
</dbReference>
<dbReference type="OrthoDB" id="5195186at2"/>
<feature type="domain" description="Lycopene cyclase" evidence="9">
    <location>
        <begin position="13"/>
        <end position="96"/>
    </location>
</feature>
<feature type="transmembrane region" description="Helical" evidence="8">
    <location>
        <begin position="35"/>
        <end position="55"/>
    </location>
</feature>
<evidence type="ECO:0000259" key="9">
    <source>
        <dbReference type="Pfam" id="PF18916"/>
    </source>
</evidence>
<evidence type="ECO:0000256" key="2">
    <source>
        <dbReference type="ARBA" id="ARBA00004829"/>
    </source>
</evidence>
<dbReference type="InterPro" id="IPR017825">
    <property type="entry name" value="Lycopene_cyclase_dom"/>
</dbReference>
<dbReference type="Pfam" id="PF18916">
    <property type="entry name" value="Lycopene_cyc"/>
    <property type="match status" value="1"/>
</dbReference>
<feature type="transmembrane region" description="Helical" evidence="8">
    <location>
        <begin position="6"/>
        <end position="23"/>
    </location>
</feature>
<keyword evidence="5 8" id="KW-1133">Transmembrane helix</keyword>
<dbReference type="GO" id="GO:0016117">
    <property type="term" value="P:carotenoid biosynthetic process"/>
    <property type="evidence" value="ECO:0007669"/>
    <property type="project" value="UniProtKB-KW"/>
</dbReference>
<evidence type="ECO:0000313" key="10">
    <source>
        <dbReference type="EMBL" id="ANZ40167.1"/>
    </source>
</evidence>
<comment type="pathway">
    <text evidence="2">Carotenoid biosynthesis.</text>
</comment>
<dbReference type="GO" id="GO:0016872">
    <property type="term" value="F:intramolecular lyase activity"/>
    <property type="evidence" value="ECO:0007669"/>
    <property type="project" value="InterPro"/>
</dbReference>
<dbReference type="GO" id="GO:0016020">
    <property type="term" value="C:membrane"/>
    <property type="evidence" value="ECO:0007669"/>
    <property type="project" value="UniProtKB-SubCell"/>
</dbReference>
<reference evidence="10 11" key="1">
    <citation type="submission" date="2016-07" db="EMBL/GenBank/DDBJ databases">
        <title>Complete genome sequence of the Lentzea guizhouensis DHS C013.</title>
        <authorList>
            <person name="Cao C."/>
        </authorList>
    </citation>
    <scope>NUCLEOTIDE SEQUENCE [LARGE SCALE GENOMIC DNA]</scope>
    <source>
        <strain evidence="10 11">DHS C013</strain>
    </source>
</reference>
<dbReference type="GO" id="GO:0045436">
    <property type="term" value="F:lycopene beta cyclase activity"/>
    <property type="evidence" value="ECO:0007669"/>
    <property type="project" value="UniProtKB-ARBA"/>
</dbReference>
<keyword evidence="3 8" id="KW-0812">Transmembrane</keyword>
<keyword evidence="6 8" id="KW-0472">Membrane</keyword>
<evidence type="ECO:0000256" key="1">
    <source>
        <dbReference type="ARBA" id="ARBA00004141"/>
    </source>
</evidence>
<accession>A0A1B2HR24</accession>
<dbReference type="RefSeq" id="WP_065918507.1">
    <property type="nucleotide sequence ID" value="NZ_CP016793.1"/>
</dbReference>
<sequence>MRSQFEYLAVLGVCLLITLPLEWMGRGVYRRLPELVRAVVPVLVVLAVWDVIAILRGHWSFHPDRTTGVLLGGVLPIEELAFFVVIPTCAVLTYEAVRGRAGRWLPDG</sequence>
<dbReference type="STRING" id="1586287.BBK82_33180"/>
<organism evidence="10 11">
    <name type="scientific">Lentzea guizhouensis</name>
    <dbReference type="NCBI Taxonomy" id="1586287"/>
    <lineage>
        <taxon>Bacteria</taxon>
        <taxon>Bacillati</taxon>
        <taxon>Actinomycetota</taxon>
        <taxon>Actinomycetes</taxon>
        <taxon>Pseudonocardiales</taxon>
        <taxon>Pseudonocardiaceae</taxon>
        <taxon>Lentzea</taxon>
    </lineage>
</organism>
<evidence type="ECO:0000256" key="4">
    <source>
        <dbReference type="ARBA" id="ARBA00022746"/>
    </source>
</evidence>
<comment type="subcellular location">
    <subcellularLocation>
        <location evidence="1">Membrane</location>
        <topology evidence="1">Multi-pass membrane protein</topology>
    </subcellularLocation>
</comment>
<feature type="transmembrane region" description="Helical" evidence="8">
    <location>
        <begin position="80"/>
        <end position="97"/>
    </location>
</feature>
<keyword evidence="4" id="KW-0125">Carotenoid biosynthesis</keyword>
<dbReference type="AlphaFoldDB" id="A0A1B2HR24"/>
<proteinExistence type="predicted"/>
<keyword evidence="11" id="KW-1185">Reference proteome</keyword>